<dbReference type="VEuPathDB" id="PlasmoDB:PmUG01_12013600"/>
<protein>
    <submittedName>
        <fullName evidence="3">Uncharacterized protein</fullName>
    </submittedName>
</protein>
<dbReference type="Pfam" id="PF12400">
    <property type="entry name" value="STIMATE"/>
    <property type="match status" value="1"/>
</dbReference>
<feature type="region of interest" description="Disordered" evidence="1">
    <location>
        <begin position="187"/>
        <end position="214"/>
    </location>
</feature>
<proteinExistence type="predicted"/>
<evidence type="ECO:0000313" key="3">
    <source>
        <dbReference type="EMBL" id="SBT79909.1"/>
    </source>
</evidence>
<keyword evidence="2" id="KW-1133">Transmembrane helix</keyword>
<gene>
    <name evidence="3" type="primary">PmlGA01_120006700</name>
    <name evidence="3" type="ORF">PMLGA01_120006700</name>
</gene>
<dbReference type="PROSITE" id="PS50818">
    <property type="entry name" value="INTEIN_C_TER"/>
    <property type="match status" value="1"/>
</dbReference>
<dbReference type="InterPro" id="IPR030934">
    <property type="entry name" value="Intein_C"/>
</dbReference>
<name>A0A1C3L084_PLAMA</name>
<evidence type="ECO:0000256" key="2">
    <source>
        <dbReference type="SAM" id="Phobius"/>
    </source>
</evidence>
<sequence>MNEQCYILPGEFGVVVQVIIGFVSLSILLTKFILEKPRRTFVKFVKDVIVILCGSTTLHFVNIFLCIFIFQYHILSYISKIDMDECSIYFIQIIIDASVGLYLEYKIFSLFKFLKFRKEYLYNNSSLSVYKPVDALSHYSSFVKFANNNTVQKYDDNKSNSNDDNRNNRVLFIGTYSSNLKEYVREENSSTFSSNNSKNEKGKDNNNNNNNNNNKEVYENKIFKENYIFNTDNIVHNCTTYDEAGHAEQADEKVSRHHVEYDEKYGGHDKYDKYGGHDKYDKYGGGNYEDYKNELKLLTDELQDEDVHIELNENMQFNEDEIIIYENKNSDMHKHFEEKYIDLNLFQSVLLWISVILTAKSVSLLLFFLFSPIFNILVLHSVAHISDMRYKLLVVMIIVPFFFNFIIYFFTDCIIKRQYPHGNVSNDKI</sequence>
<keyword evidence="2" id="KW-0812">Transmembrane</keyword>
<dbReference type="Proteomes" id="UP000219799">
    <property type="component" value="Chromosome 12"/>
</dbReference>
<feature type="transmembrane region" description="Helical" evidence="2">
    <location>
        <begin position="340"/>
        <end position="359"/>
    </location>
</feature>
<feature type="transmembrane region" description="Helical" evidence="2">
    <location>
        <begin position="87"/>
        <end position="108"/>
    </location>
</feature>
<dbReference type="EMBL" id="LT594500">
    <property type="protein sequence ID" value="SBT79909.1"/>
    <property type="molecule type" value="Genomic_DNA"/>
</dbReference>
<feature type="compositionally biased region" description="Low complexity" evidence="1">
    <location>
        <begin position="205"/>
        <end position="214"/>
    </location>
</feature>
<keyword evidence="2" id="KW-0472">Membrane</keyword>
<dbReference type="GO" id="GO:0016020">
    <property type="term" value="C:membrane"/>
    <property type="evidence" value="ECO:0007669"/>
    <property type="project" value="TreeGrafter"/>
</dbReference>
<organism evidence="3 4">
    <name type="scientific">Plasmodium malariae</name>
    <dbReference type="NCBI Taxonomy" id="5858"/>
    <lineage>
        <taxon>Eukaryota</taxon>
        <taxon>Sar</taxon>
        <taxon>Alveolata</taxon>
        <taxon>Apicomplexa</taxon>
        <taxon>Aconoidasida</taxon>
        <taxon>Haemosporida</taxon>
        <taxon>Plasmodiidae</taxon>
        <taxon>Plasmodium</taxon>
        <taxon>Plasmodium (Plasmodium)</taxon>
    </lineage>
</organism>
<feature type="transmembrane region" description="Helical" evidence="2">
    <location>
        <begin position="392"/>
        <end position="410"/>
    </location>
</feature>
<dbReference type="PANTHER" id="PTHR31735">
    <property type="entry name" value="VACUOLAR MEMBRANE PROTEIN YPL162C"/>
    <property type="match status" value="1"/>
</dbReference>
<dbReference type="InterPro" id="IPR022127">
    <property type="entry name" value="STIMATE/YPL162C"/>
</dbReference>
<accession>A0A1C3L084</accession>
<reference evidence="3 4" key="1">
    <citation type="submission" date="2016-06" db="EMBL/GenBank/DDBJ databases">
        <authorList>
            <consortium name="Pathogen Informatics"/>
        </authorList>
    </citation>
    <scope>NUCLEOTIDE SEQUENCE [LARGE SCALE GENOMIC DNA]</scope>
    <source>
        <strain evidence="3">PmlGA01</strain>
    </source>
</reference>
<dbReference type="PANTHER" id="PTHR31735:SF1">
    <property type="entry name" value="VACUOLAR MEMBRANE PROTEIN YPL162C"/>
    <property type="match status" value="1"/>
</dbReference>
<dbReference type="AlphaFoldDB" id="A0A1C3L084"/>
<evidence type="ECO:0000313" key="4">
    <source>
        <dbReference type="Proteomes" id="UP000219799"/>
    </source>
</evidence>
<feature type="transmembrane region" description="Helical" evidence="2">
    <location>
        <begin position="49"/>
        <end position="75"/>
    </location>
</feature>
<evidence type="ECO:0000256" key="1">
    <source>
        <dbReference type="SAM" id="MobiDB-lite"/>
    </source>
</evidence>
<feature type="transmembrane region" description="Helical" evidence="2">
    <location>
        <begin position="6"/>
        <end position="29"/>
    </location>
</feature>